<evidence type="ECO:0000313" key="3">
    <source>
        <dbReference type="Proteomes" id="UP000491334"/>
    </source>
</evidence>
<accession>A0A6L4SFF1</accession>
<evidence type="ECO:0000313" key="2">
    <source>
        <dbReference type="EMBL" id="KAB6915880.1"/>
    </source>
</evidence>
<feature type="domain" description="Bacterial mobilisation" evidence="1">
    <location>
        <begin position="71"/>
        <end position="114"/>
    </location>
</feature>
<dbReference type="Proteomes" id="UP000491334">
    <property type="component" value="Unassembled WGS sequence"/>
</dbReference>
<gene>
    <name evidence="2" type="ORF">GBK06_10520</name>
</gene>
<dbReference type="Pfam" id="PF05713">
    <property type="entry name" value="MobC"/>
    <property type="match status" value="1"/>
</dbReference>
<reference evidence="2 3" key="1">
    <citation type="journal article" date="2019" name="Nat. Med.">
        <title>A library of human gut bacterial isolates paired with longitudinal multiomics data enables mechanistic microbiome research.</title>
        <authorList>
            <person name="Poyet M."/>
            <person name="Groussin M."/>
            <person name="Gibbons S.M."/>
            <person name="Avila-Pacheco J."/>
            <person name="Jiang X."/>
            <person name="Kearney S.M."/>
            <person name="Perrotta A.R."/>
            <person name="Berdy B."/>
            <person name="Zhao S."/>
            <person name="Lieberman T.D."/>
            <person name="Swanson P.K."/>
            <person name="Smith M."/>
            <person name="Roesemann S."/>
            <person name="Alexander J.E."/>
            <person name="Rich S.A."/>
            <person name="Livny J."/>
            <person name="Vlamakis H."/>
            <person name="Clish C."/>
            <person name="Bullock K."/>
            <person name="Deik A."/>
            <person name="Scott J."/>
            <person name="Pierce K.A."/>
            <person name="Xavier R.J."/>
            <person name="Alm E.J."/>
        </authorList>
    </citation>
    <scope>NUCLEOTIDE SEQUENCE [LARGE SCALE GENOMIC DNA]</scope>
    <source>
        <strain evidence="2 3">BIOML-A284</strain>
    </source>
</reference>
<sequence>MSWSENRSRPIRREVTFTEDEWKRTQRLYKELTRYAPQHRSFASYARRMLSERRIHVHEIKPLTDPEPLAREIGRIGVNVNWIAHWANRNERITPEQVEEVTASFRRVEELLGRLFEDKREARERAEWAAGQRDSVSGARG</sequence>
<name>A0A6L4SFF1_BIFLN</name>
<protein>
    <submittedName>
        <fullName evidence="2">MobC family plasmid mobilization relaxosome protein</fullName>
    </submittedName>
</protein>
<proteinExistence type="predicted"/>
<dbReference type="EMBL" id="WDZP01000041">
    <property type="protein sequence ID" value="KAB6915880.1"/>
    <property type="molecule type" value="Genomic_DNA"/>
</dbReference>
<evidence type="ECO:0000259" key="1">
    <source>
        <dbReference type="Pfam" id="PF05713"/>
    </source>
</evidence>
<comment type="caution">
    <text evidence="2">The sequence shown here is derived from an EMBL/GenBank/DDBJ whole genome shotgun (WGS) entry which is preliminary data.</text>
</comment>
<dbReference type="AlphaFoldDB" id="A0A6L4SFF1"/>
<organism evidence="2 3">
    <name type="scientific">Bifidobacterium longum</name>
    <dbReference type="NCBI Taxonomy" id="216816"/>
    <lineage>
        <taxon>Bacteria</taxon>
        <taxon>Bacillati</taxon>
        <taxon>Actinomycetota</taxon>
        <taxon>Actinomycetes</taxon>
        <taxon>Bifidobacteriales</taxon>
        <taxon>Bifidobacteriaceae</taxon>
        <taxon>Bifidobacterium</taxon>
    </lineage>
</organism>
<dbReference type="InterPro" id="IPR008687">
    <property type="entry name" value="MobC"/>
</dbReference>